<evidence type="ECO:0000313" key="1">
    <source>
        <dbReference type="EMBL" id="KAJ0095057.1"/>
    </source>
</evidence>
<organism evidence="1 2">
    <name type="scientific">Pistacia atlantica</name>
    <dbReference type="NCBI Taxonomy" id="434234"/>
    <lineage>
        <taxon>Eukaryota</taxon>
        <taxon>Viridiplantae</taxon>
        <taxon>Streptophyta</taxon>
        <taxon>Embryophyta</taxon>
        <taxon>Tracheophyta</taxon>
        <taxon>Spermatophyta</taxon>
        <taxon>Magnoliopsida</taxon>
        <taxon>eudicotyledons</taxon>
        <taxon>Gunneridae</taxon>
        <taxon>Pentapetalae</taxon>
        <taxon>rosids</taxon>
        <taxon>malvids</taxon>
        <taxon>Sapindales</taxon>
        <taxon>Anacardiaceae</taxon>
        <taxon>Pistacia</taxon>
    </lineage>
</organism>
<dbReference type="Proteomes" id="UP001164250">
    <property type="component" value="Chromosome 6"/>
</dbReference>
<gene>
    <name evidence="1" type="ORF">Patl1_16024</name>
</gene>
<accession>A0ACC1B826</accession>
<evidence type="ECO:0000313" key="2">
    <source>
        <dbReference type="Proteomes" id="UP001164250"/>
    </source>
</evidence>
<sequence>MESRLFVALLLLCLAAESCYGGVLFSSLPRTLEITASPQQGQVLRAGEDRITVSWGFNQSVQASDESYKRVKVSLCYAPVSQVDRGWRKTVDNLSKDKTCQFTIVERAYDASVRNHIYEWMIEKDVPEATYFVRVYAYNSAGEEVAFGQTTDVKKKSDLFEIRGISGRHLSLEIASVCFSAFSVASLFGFFLIEKSKAKGFSKN</sequence>
<protein>
    <submittedName>
        <fullName evidence="1">Uncharacterized protein</fullName>
    </submittedName>
</protein>
<keyword evidence="2" id="KW-1185">Reference proteome</keyword>
<reference evidence="2" key="1">
    <citation type="journal article" date="2023" name="G3 (Bethesda)">
        <title>Genome assembly and association tests identify interacting loci associated with vigor, precocity, and sex in interspecific pistachio rootstocks.</title>
        <authorList>
            <person name="Palmer W."/>
            <person name="Jacygrad E."/>
            <person name="Sagayaradj S."/>
            <person name="Cavanaugh K."/>
            <person name="Han R."/>
            <person name="Bertier L."/>
            <person name="Beede B."/>
            <person name="Kafkas S."/>
            <person name="Golino D."/>
            <person name="Preece J."/>
            <person name="Michelmore R."/>
        </authorList>
    </citation>
    <scope>NUCLEOTIDE SEQUENCE [LARGE SCALE GENOMIC DNA]</scope>
</reference>
<name>A0ACC1B826_9ROSI</name>
<proteinExistence type="predicted"/>
<comment type="caution">
    <text evidence="1">The sequence shown here is derived from an EMBL/GenBank/DDBJ whole genome shotgun (WGS) entry which is preliminary data.</text>
</comment>
<dbReference type="EMBL" id="CM047902">
    <property type="protein sequence ID" value="KAJ0095057.1"/>
    <property type="molecule type" value="Genomic_DNA"/>
</dbReference>